<evidence type="ECO:0000313" key="2">
    <source>
        <dbReference type="EMBL" id="KAE9001790.1"/>
    </source>
</evidence>
<dbReference type="EMBL" id="QXGC01000841">
    <property type="protein sequence ID" value="KAE9219186.1"/>
    <property type="molecule type" value="Genomic_DNA"/>
</dbReference>
<dbReference type="Proteomes" id="UP000460718">
    <property type="component" value="Unassembled WGS sequence"/>
</dbReference>
<dbReference type="EMBL" id="QXGF01000956">
    <property type="protein sequence ID" value="KAE8933986.1"/>
    <property type="molecule type" value="Genomic_DNA"/>
</dbReference>
<evidence type="ECO:0000313" key="12">
    <source>
        <dbReference type="Proteomes" id="UP000440732"/>
    </source>
</evidence>
<evidence type="ECO:0000313" key="13">
    <source>
        <dbReference type="Proteomes" id="UP000441208"/>
    </source>
</evidence>
<protein>
    <recommendedName>
        <fullName evidence="17">DDE Tnp4 domain-containing protein</fullName>
    </recommendedName>
</protein>
<evidence type="ECO:0000313" key="5">
    <source>
        <dbReference type="EMBL" id="KAE9138724.1"/>
    </source>
</evidence>
<dbReference type="Proteomes" id="UP000440367">
    <property type="component" value="Unassembled WGS sequence"/>
</dbReference>
<reference evidence="9 10" key="1">
    <citation type="submission" date="2018-08" db="EMBL/GenBank/DDBJ databases">
        <title>Genomic investigation of the strawberry pathogen Phytophthora fragariae indicates pathogenicity is determined by transcriptional variation in three key races.</title>
        <authorList>
            <person name="Adams T.M."/>
            <person name="Armitage A.D."/>
            <person name="Sobczyk M.K."/>
            <person name="Bates H.J."/>
            <person name="Dunwell J.M."/>
            <person name="Nellist C.F."/>
            <person name="Harrison R.J."/>
        </authorList>
    </citation>
    <scope>NUCLEOTIDE SEQUENCE [LARGE SCALE GENOMIC DNA]</scope>
    <source>
        <strain evidence="8 10">A4</strain>
        <strain evidence="7 11">BC-1</strain>
        <strain evidence="6 15">BC-23</strain>
        <strain evidence="5 12">NOV-5</strain>
        <strain evidence="4 13">NOV-71</strain>
        <strain evidence="1 9">NOV-9</strain>
        <strain evidence="3 16">ONT-3</strain>
        <strain evidence="2 14">SCRP245</strain>
    </source>
</reference>
<dbReference type="InterPro" id="IPR006912">
    <property type="entry name" value="Harbinger_derived_prot"/>
</dbReference>
<evidence type="ECO:0008006" key="17">
    <source>
        <dbReference type="Google" id="ProtNLM"/>
    </source>
</evidence>
<evidence type="ECO:0000313" key="9">
    <source>
        <dbReference type="Proteomes" id="UP000429523"/>
    </source>
</evidence>
<dbReference type="EMBL" id="QXGA01000846">
    <property type="protein sequence ID" value="KAE9138724.1"/>
    <property type="molecule type" value="Genomic_DNA"/>
</dbReference>
<dbReference type="Proteomes" id="UP000441208">
    <property type="component" value="Unassembled WGS sequence"/>
</dbReference>
<sequence length="439" mass="49641">MNAADANRWVEDFLAEGEEDDAMFVAMLRSCLIDADAASAPGGSRLGRAPNKKRDPASRHLRLLQQYFGPDPIYDEGDYRNRFRMRQQLFQRIMEGVVATDSYFEQRPDATGKMGISTLLKVTAALRQLAYASAADAIDENLELSDTTAIKCLKRFCFAVIACFGGEYLRAPTIEELHGLLEQNARRGFVGMIGSVDCMHWQWRLCPTAHAGQYKGKEKKPTVVLEAVADYNLRIWHCNFGSPGSLNDINILDQSPLFNEMLQGKAPRIDFSIAGNRHYMPYLLADGIYPEWPVFAKPIECPRGKKQKPYSRAQEGCRKDVERCFGVLQARFRILDTPCRLWSVHAMSTVMHACVILHNMILEDERFDPDLTGHDYLFSGAAQPGGVPVFNISRPATMHQAPTVADLITNSFKLHNRREHFSLRDDLVTHLWEVRGLQE</sequence>
<dbReference type="EMBL" id="QXFW01000845">
    <property type="protein sequence ID" value="KAE9001790.1"/>
    <property type="molecule type" value="Genomic_DNA"/>
</dbReference>
<comment type="caution">
    <text evidence="8">The sequence shown here is derived from an EMBL/GenBank/DDBJ whole genome shotgun (WGS) entry which is preliminary data.</text>
</comment>
<evidence type="ECO:0000313" key="11">
    <source>
        <dbReference type="Proteomes" id="UP000440367"/>
    </source>
</evidence>
<evidence type="ECO:0000313" key="3">
    <source>
        <dbReference type="EMBL" id="KAE9099347.1"/>
    </source>
</evidence>
<gene>
    <name evidence="8" type="ORF">PF001_g13705</name>
    <name evidence="7" type="ORF">PF002_g15095</name>
    <name evidence="6" type="ORF">PF004_g13675</name>
    <name evidence="5" type="ORF">PF006_g13904</name>
    <name evidence="4" type="ORF">PF007_g15192</name>
    <name evidence="1" type="ORF">PF009_g16025</name>
    <name evidence="3" type="ORF">PF010_g15233</name>
    <name evidence="2" type="ORF">PF011_g13598</name>
</gene>
<evidence type="ECO:0000313" key="7">
    <source>
        <dbReference type="EMBL" id="KAE9223004.1"/>
    </source>
</evidence>
<evidence type="ECO:0000313" key="1">
    <source>
        <dbReference type="EMBL" id="KAE8933986.1"/>
    </source>
</evidence>
<name>A0A6A4D8L1_9STRA</name>
<accession>A0A6A4D8L1</accession>
<dbReference type="EMBL" id="QXGD01000833">
    <property type="protein sequence ID" value="KAE9223004.1"/>
    <property type="molecule type" value="Genomic_DNA"/>
</dbReference>
<dbReference type="Proteomes" id="UP000488956">
    <property type="component" value="Unassembled WGS sequence"/>
</dbReference>
<dbReference type="Pfam" id="PF04827">
    <property type="entry name" value="Plant_tran"/>
    <property type="match status" value="1"/>
</dbReference>
<evidence type="ECO:0000313" key="8">
    <source>
        <dbReference type="EMBL" id="KAE9303110.1"/>
    </source>
</evidence>
<evidence type="ECO:0000313" key="15">
    <source>
        <dbReference type="Proteomes" id="UP000476176"/>
    </source>
</evidence>
<evidence type="ECO:0000313" key="16">
    <source>
        <dbReference type="Proteomes" id="UP000488956"/>
    </source>
</evidence>
<dbReference type="PANTHER" id="PTHR47150">
    <property type="entry name" value="OS12G0169200 PROTEIN"/>
    <property type="match status" value="1"/>
</dbReference>
<dbReference type="Proteomes" id="UP000476176">
    <property type="component" value="Unassembled WGS sequence"/>
</dbReference>
<organism evidence="8 10">
    <name type="scientific">Phytophthora fragariae</name>
    <dbReference type="NCBI Taxonomy" id="53985"/>
    <lineage>
        <taxon>Eukaryota</taxon>
        <taxon>Sar</taxon>
        <taxon>Stramenopiles</taxon>
        <taxon>Oomycota</taxon>
        <taxon>Peronosporomycetes</taxon>
        <taxon>Peronosporales</taxon>
        <taxon>Peronosporaceae</taxon>
        <taxon>Phytophthora</taxon>
    </lineage>
</organism>
<dbReference type="PANTHER" id="PTHR47150:SF5">
    <property type="entry name" value="OS07G0546750 PROTEIN"/>
    <property type="match status" value="1"/>
</dbReference>
<evidence type="ECO:0000313" key="4">
    <source>
        <dbReference type="EMBL" id="KAE9101305.1"/>
    </source>
</evidence>
<evidence type="ECO:0000313" key="6">
    <source>
        <dbReference type="EMBL" id="KAE9219186.1"/>
    </source>
</evidence>
<dbReference type="EMBL" id="QXGE01000819">
    <property type="protein sequence ID" value="KAE9303110.1"/>
    <property type="molecule type" value="Genomic_DNA"/>
</dbReference>
<dbReference type="Proteomes" id="UP000437068">
    <property type="component" value="Unassembled WGS sequence"/>
</dbReference>
<dbReference type="AlphaFoldDB" id="A0A6A4D8L1"/>
<proteinExistence type="predicted"/>
<dbReference type="EMBL" id="QXFZ01000918">
    <property type="protein sequence ID" value="KAE9101305.1"/>
    <property type="molecule type" value="Genomic_DNA"/>
</dbReference>
<evidence type="ECO:0000313" key="14">
    <source>
        <dbReference type="Proteomes" id="UP000460718"/>
    </source>
</evidence>
<evidence type="ECO:0000313" key="10">
    <source>
        <dbReference type="Proteomes" id="UP000437068"/>
    </source>
</evidence>
<dbReference type="Proteomes" id="UP000429523">
    <property type="component" value="Unassembled WGS sequence"/>
</dbReference>
<dbReference type="EMBL" id="QXFX01000981">
    <property type="protein sequence ID" value="KAE9099347.1"/>
    <property type="molecule type" value="Genomic_DNA"/>
</dbReference>
<dbReference type="Proteomes" id="UP000440732">
    <property type="component" value="Unassembled WGS sequence"/>
</dbReference>